<keyword evidence="3" id="KW-1185">Reference proteome</keyword>
<accession>A0A2S7SU46</accession>
<dbReference type="EMBL" id="PPSL01000003">
    <property type="protein sequence ID" value="PQJ10423.1"/>
    <property type="molecule type" value="Genomic_DNA"/>
</dbReference>
<evidence type="ECO:0008006" key="4">
    <source>
        <dbReference type="Google" id="ProtNLM"/>
    </source>
</evidence>
<dbReference type="PANTHER" id="PTHR30160">
    <property type="entry name" value="TETRAACYLDISACCHARIDE 4'-KINASE-RELATED"/>
    <property type="match status" value="1"/>
</dbReference>
<dbReference type="OrthoDB" id="9768048at2"/>
<reference evidence="2 3" key="1">
    <citation type="submission" date="2018-01" db="EMBL/GenBank/DDBJ databases">
        <title>A novel member of the phylum Bacteroidetes isolated from glacier ice.</title>
        <authorList>
            <person name="Liu Q."/>
            <person name="Xin Y.-H."/>
        </authorList>
    </citation>
    <scope>NUCLEOTIDE SEQUENCE [LARGE SCALE GENOMIC DNA]</scope>
    <source>
        <strain evidence="2 3">RB1R16</strain>
    </source>
</reference>
<dbReference type="Gene3D" id="3.40.50.2000">
    <property type="entry name" value="Glycogen Phosphorylase B"/>
    <property type="match status" value="1"/>
</dbReference>
<dbReference type="GO" id="GO:0008713">
    <property type="term" value="F:ADP-heptose-lipopolysaccharide heptosyltransferase activity"/>
    <property type="evidence" value="ECO:0007669"/>
    <property type="project" value="TreeGrafter"/>
</dbReference>
<keyword evidence="1" id="KW-0812">Transmembrane</keyword>
<dbReference type="PANTHER" id="PTHR30160:SF1">
    <property type="entry name" value="LIPOPOLYSACCHARIDE 1,2-N-ACETYLGLUCOSAMINETRANSFERASE-RELATED"/>
    <property type="match status" value="1"/>
</dbReference>
<dbReference type="GO" id="GO:0005829">
    <property type="term" value="C:cytosol"/>
    <property type="evidence" value="ECO:0007669"/>
    <property type="project" value="TreeGrafter"/>
</dbReference>
<gene>
    <name evidence="2" type="ORF">CJD36_010620</name>
</gene>
<dbReference type="RefSeq" id="WP_105039151.1">
    <property type="nucleotide sequence ID" value="NZ_PPSL01000003.1"/>
</dbReference>
<dbReference type="SUPFAM" id="SSF53756">
    <property type="entry name" value="UDP-Glycosyltransferase/glycogen phosphorylase"/>
    <property type="match status" value="1"/>
</dbReference>
<feature type="transmembrane region" description="Helical" evidence="1">
    <location>
        <begin position="347"/>
        <end position="367"/>
    </location>
</feature>
<dbReference type="GO" id="GO:0009244">
    <property type="term" value="P:lipopolysaccharide core region biosynthetic process"/>
    <property type="evidence" value="ECO:0007669"/>
    <property type="project" value="TreeGrafter"/>
</dbReference>
<dbReference type="Proteomes" id="UP000239872">
    <property type="component" value="Unassembled WGS sequence"/>
</dbReference>
<name>A0A2S7SU46_9BACT</name>
<evidence type="ECO:0000313" key="3">
    <source>
        <dbReference type="Proteomes" id="UP000239872"/>
    </source>
</evidence>
<feature type="transmembrane region" description="Helical" evidence="1">
    <location>
        <begin position="318"/>
        <end position="341"/>
    </location>
</feature>
<protein>
    <recommendedName>
        <fullName evidence="4">ADP-heptose--LPS heptosyltransferase</fullName>
    </recommendedName>
</protein>
<comment type="caution">
    <text evidence="2">The sequence shown here is derived from an EMBL/GenBank/DDBJ whole genome shotgun (WGS) entry which is preliminary data.</text>
</comment>
<proteinExistence type="predicted"/>
<dbReference type="InterPro" id="IPR051199">
    <property type="entry name" value="LPS_LOS_Heptosyltrfase"/>
</dbReference>
<evidence type="ECO:0000256" key="1">
    <source>
        <dbReference type="SAM" id="Phobius"/>
    </source>
</evidence>
<sequence>MAAIKKILLIQLMSNGDCLYATAVARQIKQDFPGCHLTWAIASFCKGILDNNPYVDAILEVPDVNRNTATGIMRQLRKDAEEKKRQGVYDEVFFTQIIDTNMANYDGSIRSSIFRGYDRPITVSVTPSLRLRDEEINKAKAFAERYKLDQYKNVILFEFAPQSGQLAMTPALALEMAGKIISNESTAIVLSSAIKIGDQYEHILDGSTLTLRETAALTHYCTMLLGCSSGITWISTSDAAKQLPMIQILDPDAFWVNPISRDFERFGFSTDTLIELYENKVEKTTACVTEALTIGFEQTRKKYYTPLPVQFKTTSRTIYNLAVFLQFGAIFKHIGISLSVFGWQPALIKEIVMGFVTIPFKLVYNVVSKRLKKK</sequence>
<organism evidence="2 3">
    <name type="scientific">Flavipsychrobacter stenotrophus</name>
    <dbReference type="NCBI Taxonomy" id="2077091"/>
    <lineage>
        <taxon>Bacteria</taxon>
        <taxon>Pseudomonadati</taxon>
        <taxon>Bacteroidota</taxon>
        <taxon>Chitinophagia</taxon>
        <taxon>Chitinophagales</taxon>
        <taxon>Chitinophagaceae</taxon>
        <taxon>Flavipsychrobacter</taxon>
    </lineage>
</organism>
<keyword evidence="1" id="KW-1133">Transmembrane helix</keyword>
<evidence type="ECO:0000313" key="2">
    <source>
        <dbReference type="EMBL" id="PQJ10423.1"/>
    </source>
</evidence>
<keyword evidence="1" id="KW-0472">Membrane</keyword>
<dbReference type="AlphaFoldDB" id="A0A2S7SU46"/>